<dbReference type="Proteomes" id="UP000233551">
    <property type="component" value="Unassembled WGS sequence"/>
</dbReference>
<evidence type="ECO:0000313" key="3">
    <source>
        <dbReference type="Proteomes" id="UP000233551"/>
    </source>
</evidence>
<sequence length="91" mass="9948">MVRNTVIKLVSTYENRPKLLVKRNATNEVRDGPGTNMEASPITLSKESKDSSNKGFNRKGFNRKGFNNKGLSSKGIISKGLSSKGFSNNLS</sequence>
<accession>A0A2I0I1D1</accession>
<dbReference type="AlphaFoldDB" id="A0A2I0I1D1"/>
<dbReference type="EMBL" id="PGOL01004468">
    <property type="protein sequence ID" value="PKI37296.1"/>
    <property type="molecule type" value="Genomic_DNA"/>
</dbReference>
<keyword evidence="3" id="KW-1185">Reference proteome</keyword>
<gene>
    <name evidence="2" type="ORF">CRG98_042312</name>
</gene>
<evidence type="ECO:0000313" key="2">
    <source>
        <dbReference type="EMBL" id="PKI37296.1"/>
    </source>
</evidence>
<organism evidence="2 3">
    <name type="scientific">Punica granatum</name>
    <name type="common">Pomegranate</name>
    <dbReference type="NCBI Taxonomy" id="22663"/>
    <lineage>
        <taxon>Eukaryota</taxon>
        <taxon>Viridiplantae</taxon>
        <taxon>Streptophyta</taxon>
        <taxon>Embryophyta</taxon>
        <taxon>Tracheophyta</taxon>
        <taxon>Spermatophyta</taxon>
        <taxon>Magnoliopsida</taxon>
        <taxon>eudicotyledons</taxon>
        <taxon>Gunneridae</taxon>
        <taxon>Pentapetalae</taxon>
        <taxon>rosids</taxon>
        <taxon>malvids</taxon>
        <taxon>Myrtales</taxon>
        <taxon>Lythraceae</taxon>
        <taxon>Punica</taxon>
    </lineage>
</organism>
<feature type="compositionally biased region" description="Low complexity" evidence="1">
    <location>
        <begin position="69"/>
        <end position="85"/>
    </location>
</feature>
<proteinExistence type="predicted"/>
<protein>
    <submittedName>
        <fullName evidence="2">Uncharacterized protein</fullName>
    </submittedName>
</protein>
<name>A0A2I0I1D1_PUNGR</name>
<feature type="region of interest" description="Disordered" evidence="1">
    <location>
        <begin position="24"/>
        <end position="91"/>
    </location>
</feature>
<evidence type="ECO:0000256" key="1">
    <source>
        <dbReference type="SAM" id="MobiDB-lite"/>
    </source>
</evidence>
<comment type="caution">
    <text evidence="2">The sequence shown here is derived from an EMBL/GenBank/DDBJ whole genome shotgun (WGS) entry which is preliminary data.</text>
</comment>
<reference evidence="2 3" key="1">
    <citation type="submission" date="2017-11" db="EMBL/GenBank/DDBJ databases">
        <title>De-novo sequencing of pomegranate (Punica granatum L.) genome.</title>
        <authorList>
            <person name="Akparov Z."/>
            <person name="Amiraslanov A."/>
            <person name="Hajiyeva S."/>
            <person name="Abbasov M."/>
            <person name="Kaur K."/>
            <person name="Hamwieh A."/>
            <person name="Solovyev V."/>
            <person name="Salamov A."/>
            <person name="Braich B."/>
            <person name="Kosarev P."/>
            <person name="Mahmoud A."/>
            <person name="Hajiyev E."/>
            <person name="Babayeva S."/>
            <person name="Izzatullayeva V."/>
            <person name="Mammadov A."/>
            <person name="Mammadov A."/>
            <person name="Sharifova S."/>
            <person name="Ojaghi J."/>
            <person name="Eynullazada K."/>
            <person name="Bayramov B."/>
            <person name="Abdulazimova A."/>
            <person name="Shahmuradov I."/>
        </authorList>
    </citation>
    <scope>NUCLEOTIDE SEQUENCE [LARGE SCALE GENOMIC DNA]</scope>
    <source>
        <strain evidence="3">cv. AG2017</strain>
        <tissue evidence="2">Leaf</tissue>
    </source>
</reference>